<evidence type="ECO:0008006" key="3">
    <source>
        <dbReference type="Google" id="ProtNLM"/>
    </source>
</evidence>
<name>A0A6C2YNE2_9BACT</name>
<protein>
    <recommendedName>
        <fullName evidence="3">Lipoprotein</fullName>
    </recommendedName>
</protein>
<dbReference type="EMBL" id="LR593887">
    <property type="protein sequence ID" value="VTS02018.1"/>
    <property type="molecule type" value="Genomic_DNA"/>
</dbReference>
<gene>
    <name evidence="1" type="ORF">GMBLW1_13170</name>
</gene>
<evidence type="ECO:0000313" key="2">
    <source>
        <dbReference type="Proteomes" id="UP000464378"/>
    </source>
</evidence>
<dbReference type="AlphaFoldDB" id="A0A6C2YNE2"/>
<proteinExistence type="predicted"/>
<dbReference type="KEGG" id="tim:GMBLW1_13170"/>
<dbReference type="PROSITE" id="PS51257">
    <property type="entry name" value="PROKAR_LIPOPROTEIN"/>
    <property type="match status" value="1"/>
</dbReference>
<sequence length="111" mass="11811">MRFPKAFWCLGLCLLGGVVGCGGGVQEEMIEVKGVDPYAQVRSTLTNYIKGQPMSSEVTSFDYMVNEIKKVDPAKADILKAGLDDMVKSKGGLAGKAKALLTKLGLKEAGK</sequence>
<organism evidence="1">
    <name type="scientific">Tuwongella immobilis</name>
    <dbReference type="NCBI Taxonomy" id="692036"/>
    <lineage>
        <taxon>Bacteria</taxon>
        <taxon>Pseudomonadati</taxon>
        <taxon>Planctomycetota</taxon>
        <taxon>Planctomycetia</taxon>
        <taxon>Gemmatales</taxon>
        <taxon>Gemmataceae</taxon>
        <taxon>Tuwongella</taxon>
    </lineage>
</organism>
<dbReference type="RefSeq" id="WP_162657796.1">
    <property type="nucleotide sequence ID" value="NZ_LR593887.1"/>
</dbReference>
<dbReference type="InParanoid" id="A0A6C2YNE2"/>
<evidence type="ECO:0000313" key="1">
    <source>
        <dbReference type="EMBL" id="VIP02643.1"/>
    </source>
</evidence>
<accession>A0A6C2YNE2</accession>
<dbReference type="EMBL" id="LR586016">
    <property type="protein sequence ID" value="VIP02643.1"/>
    <property type="molecule type" value="Genomic_DNA"/>
</dbReference>
<dbReference type="Proteomes" id="UP000464378">
    <property type="component" value="Chromosome"/>
</dbReference>
<keyword evidence="2" id="KW-1185">Reference proteome</keyword>
<reference evidence="1" key="1">
    <citation type="submission" date="2019-04" db="EMBL/GenBank/DDBJ databases">
        <authorList>
            <consortium name="Science for Life Laboratories"/>
        </authorList>
    </citation>
    <scope>NUCLEOTIDE SEQUENCE</scope>
    <source>
        <strain evidence="1">MBLW1</strain>
    </source>
</reference>